<evidence type="ECO:0000256" key="1">
    <source>
        <dbReference type="ARBA" id="ARBA00004123"/>
    </source>
</evidence>
<gene>
    <name evidence="8" type="primary">LOC108569033</name>
</gene>
<dbReference type="PANTHER" id="PTHR12891:SF0">
    <property type="entry name" value="MMS19 NUCLEOTIDE EXCISION REPAIR PROTEIN HOMOLOG"/>
    <property type="match status" value="1"/>
</dbReference>
<keyword evidence="4" id="KW-0227">DNA damage</keyword>
<evidence type="ECO:0000259" key="6">
    <source>
        <dbReference type="Pfam" id="PF14500"/>
    </source>
</evidence>
<keyword evidence="4" id="KW-0206">Cytoskeleton</keyword>
<dbReference type="PANTHER" id="PTHR12891">
    <property type="entry name" value="DNA REPAIR/TRANSCRIPTION PROTEIN MET18/MMS19"/>
    <property type="match status" value="1"/>
</dbReference>
<keyword evidence="3 4" id="KW-0539">Nucleus</keyword>
<organism evidence="7 8">
    <name type="scientific">Nicrophorus vespilloides</name>
    <name type="common">Boreal carrion beetle</name>
    <dbReference type="NCBI Taxonomy" id="110193"/>
    <lineage>
        <taxon>Eukaryota</taxon>
        <taxon>Metazoa</taxon>
        <taxon>Ecdysozoa</taxon>
        <taxon>Arthropoda</taxon>
        <taxon>Hexapoda</taxon>
        <taxon>Insecta</taxon>
        <taxon>Pterygota</taxon>
        <taxon>Neoptera</taxon>
        <taxon>Endopterygota</taxon>
        <taxon>Coleoptera</taxon>
        <taxon>Polyphaga</taxon>
        <taxon>Staphyliniformia</taxon>
        <taxon>Silphidae</taxon>
        <taxon>Nicrophorinae</taxon>
        <taxon>Nicrophorus</taxon>
    </lineage>
</organism>
<dbReference type="Pfam" id="PF12460">
    <property type="entry name" value="MMS19_C"/>
    <property type="match status" value="1"/>
</dbReference>
<comment type="subunit">
    <text evidence="4">Component of the CIA complex.</text>
</comment>
<proteinExistence type="inferred from homology"/>
<comment type="function">
    <text evidence="4">Key component of the cytosolic iron-sulfur protein assembly (CIA) complex, a multiprotein complex that mediates the incorporation of iron-sulfur cluster into apoproteins specifically involved in DNA metabolism and genomic integrity. In the CIA complex, MMS19 acts as an adapter between early-acting CIA components and a subset of cellular target iron-sulfur proteins.</text>
</comment>
<accession>A0ABM1NGF7</accession>
<dbReference type="InterPro" id="IPR016024">
    <property type="entry name" value="ARM-type_fold"/>
</dbReference>
<dbReference type="Pfam" id="PF14500">
    <property type="entry name" value="MMS19_N"/>
    <property type="match status" value="1"/>
</dbReference>
<feature type="domain" description="MMS19 C-terminal" evidence="5">
    <location>
        <begin position="552"/>
        <end position="894"/>
    </location>
</feature>
<dbReference type="Proteomes" id="UP000695000">
    <property type="component" value="Unplaced"/>
</dbReference>
<keyword evidence="7" id="KW-1185">Reference proteome</keyword>
<dbReference type="InterPro" id="IPR024687">
    <property type="entry name" value="MMS19_C"/>
</dbReference>
<protein>
    <recommendedName>
        <fullName evidence="4">MMS19 nucleotide excision repair protein</fullName>
    </recommendedName>
</protein>
<keyword evidence="4" id="KW-0963">Cytoplasm</keyword>
<evidence type="ECO:0000259" key="5">
    <source>
        <dbReference type="Pfam" id="PF12460"/>
    </source>
</evidence>
<dbReference type="SUPFAM" id="SSF48371">
    <property type="entry name" value="ARM repeat"/>
    <property type="match status" value="2"/>
</dbReference>
<dbReference type="GeneID" id="108569033"/>
<evidence type="ECO:0000256" key="2">
    <source>
        <dbReference type="ARBA" id="ARBA00022737"/>
    </source>
</evidence>
<comment type="subcellular location">
    <subcellularLocation>
        <location evidence="4">Cytoplasm</location>
        <location evidence="4">Cytoskeleton</location>
        <location evidence="4">Spindle</location>
    </subcellularLocation>
    <subcellularLocation>
        <location evidence="1 4">Nucleus</location>
    </subcellularLocation>
</comment>
<keyword evidence="2" id="KW-0677">Repeat</keyword>
<feature type="domain" description="MMS19 N-terminal" evidence="6">
    <location>
        <begin position="44"/>
        <end position="304"/>
    </location>
</feature>
<evidence type="ECO:0000313" key="7">
    <source>
        <dbReference type="Proteomes" id="UP000695000"/>
    </source>
</evidence>
<reference evidence="8" key="1">
    <citation type="submission" date="2025-08" db="UniProtKB">
        <authorList>
            <consortium name="RefSeq"/>
        </authorList>
    </citation>
    <scope>IDENTIFICATION</scope>
    <source>
        <tissue evidence="8">Whole Larva</tissue>
    </source>
</reference>
<evidence type="ECO:0000313" key="8">
    <source>
        <dbReference type="RefSeq" id="XP_017785907.1"/>
    </source>
</evidence>
<keyword evidence="4" id="KW-0234">DNA repair</keyword>
<comment type="similarity">
    <text evidence="4">Belongs to the MET18/MMS19 family.</text>
</comment>
<dbReference type="InterPro" id="IPR039920">
    <property type="entry name" value="MMS19"/>
</dbReference>
<dbReference type="RefSeq" id="XP_017785907.1">
    <property type="nucleotide sequence ID" value="XM_017930418.1"/>
</dbReference>
<evidence type="ECO:0000256" key="4">
    <source>
        <dbReference type="RuleBase" id="RU367072"/>
    </source>
</evidence>
<sequence>MFKMEISYPEIFKQVPKDSDDFQLQCNKLSKDIVDKQKTILNVIENLNSYLTDPSHHKREYGTHILSEVISKLSSDALSLQELHFINKFYTDRLRDHHEVIPAVLRGVLALMSQKNYPDGGCTEMLSSLFQNVSCQQQQRGDRYNIYCIFKHCLEFRSDEIKSMGLDFVYGFISAIDSEKDPRNLVFLFGWLPQLIRTVSLGHLKEEMFETVSCYFPIDFRVSAQDSMGITREALAEVLAPCLCAIDDFASDCIGLALEKLGSSMRIAKLDSLNVLKMGCGVFSEESFLLHSTELWASIQKEVYSASGDYEIESLALDTLSAIVSRISSSNTDTFKALLSNITDTSKLNLRPDAKLFSATGKILEAVTKSSKVSAEHVIKQCIPLMMNTYQIVSTIPERLIVFQQLISIVAIYSKSYNLNEMEELKLIPNLCLQAAIEDHPQIRALGLKSLGILHNALSEEIRVNFYKSMRVYLVIKQERIVREAFHHCLIQLTSSYTKEVLPVIQEVQISSEDDLIVFMDCLVEIALISDDIFQFLFQKCIGDDLNTSTHAFSALKQVFIKQESVEFLENYLQKFDFLNVLIDWVFSKLELLNTRDKMMKDVGEVLRVIVSCHNCDKQRIIVEKHLNRVIELFGLNKIDVSVFVLSGLIVRLDRAVLSDFRMPDFIIEIATKTTSELVQVEAFQLIANYLNKLDSEDEITRILVAIETSSTNVDIARQVGLCTWVTKALVMRSHPQSDKWINLMVSSLKMHAPAAMGFKIVLDESYDALSTKSNCQKRLLYKQRFFTQSTKSINEAYDETTTAHLCAIAYMLEEIPQTVIKMQFEQLIRFISLGLDTITELKPLTAIFTTLDNLLQKKDPLMESYIQTLLPRFLKLSAFKDSMYVRCSAIMCVSGYATAGYPLHKVLPFKSDVIVALGKCLDDPKRLVRNKAVAARMYWYIMDEPI</sequence>
<name>A0ABM1NGF7_NICVS</name>
<dbReference type="InterPro" id="IPR029240">
    <property type="entry name" value="MMS19_N"/>
</dbReference>
<evidence type="ECO:0000256" key="3">
    <source>
        <dbReference type="ARBA" id="ARBA00023242"/>
    </source>
</evidence>